<accession>A0A314XZV8</accession>
<keyword evidence="1" id="KW-1133">Transmembrane helix</keyword>
<keyword evidence="3" id="KW-1185">Reference proteome</keyword>
<protein>
    <submittedName>
        <fullName evidence="2">Uncharacterized protein</fullName>
    </submittedName>
</protein>
<reference evidence="2 3" key="1">
    <citation type="submission" date="2018-02" db="EMBL/GenBank/DDBJ databases">
        <title>Draft genome of wild Prunus yedoensis var. nudiflora.</title>
        <authorList>
            <person name="Baek S."/>
            <person name="Kim J.-H."/>
            <person name="Choi K."/>
            <person name="Kim G.-B."/>
            <person name="Cho A."/>
            <person name="Jang H."/>
            <person name="Shin C.-H."/>
            <person name="Yu H.-J."/>
            <person name="Mun J.-H."/>
        </authorList>
    </citation>
    <scope>NUCLEOTIDE SEQUENCE [LARGE SCALE GENOMIC DNA]</scope>
    <source>
        <strain evidence="3">cv. Jeju island</strain>
        <tissue evidence="2">Leaf</tissue>
    </source>
</reference>
<dbReference type="AlphaFoldDB" id="A0A314XZV8"/>
<gene>
    <name evidence="2" type="ORF">Pyn_18320</name>
</gene>
<comment type="caution">
    <text evidence="2">The sequence shown here is derived from an EMBL/GenBank/DDBJ whole genome shotgun (WGS) entry which is preliminary data.</text>
</comment>
<proteinExistence type="predicted"/>
<evidence type="ECO:0000313" key="3">
    <source>
        <dbReference type="Proteomes" id="UP000250321"/>
    </source>
</evidence>
<dbReference type="EMBL" id="PJQY01001893">
    <property type="protein sequence ID" value="PQP98526.1"/>
    <property type="molecule type" value="Genomic_DNA"/>
</dbReference>
<sequence>MAEVVLLDLSTSLGSPHPPQPLDLSTPLGCPHPPQPGSKKLYLQGLERDQPTSALGPQGCELGHLGVSQIAFFFSSSLLASFTTFPPAALVAFLFTETNHRRLGLAPVKVDSNREPNPSIVLGLERLPFAAFSLFS</sequence>
<dbReference type="Proteomes" id="UP000250321">
    <property type="component" value="Unassembled WGS sequence"/>
</dbReference>
<keyword evidence="1" id="KW-0472">Membrane</keyword>
<keyword evidence="1" id="KW-0812">Transmembrane</keyword>
<name>A0A314XZV8_PRUYE</name>
<evidence type="ECO:0000313" key="2">
    <source>
        <dbReference type="EMBL" id="PQP98526.1"/>
    </source>
</evidence>
<evidence type="ECO:0000256" key="1">
    <source>
        <dbReference type="SAM" id="Phobius"/>
    </source>
</evidence>
<organism evidence="2 3">
    <name type="scientific">Prunus yedoensis var. nudiflora</name>
    <dbReference type="NCBI Taxonomy" id="2094558"/>
    <lineage>
        <taxon>Eukaryota</taxon>
        <taxon>Viridiplantae</taxon>
        <taxon>Streptophyta</taxon>
        <taxon>Embryophyta</taxon>
        <taxon>Tracheophyta</taxon>
        <taxon>Spermatophyta</taxon>
        <taxon>Magnoliopsida</taxon>
        <taxon>eudicotyledons</taxon>
        <taxon>Gunneridae</taxon>
        <taxon>Pentapetalae</taxon>
        <taxon>rosids</taxon>
        <taxon>fabids</taxon>
        <taxon>Rosales</taxon>
        <taxon>Rosaceae</taxon>
        <taxon>Amygdaloideae</taxon>
        <taxon>Amygdaleae</taxon>
        <taxon>Prunus</taxon>
    </lineage>
</organism>
<feature type="transmembrane region" description="Helical" evidence="1">
    <location>
        <begin position="70"/>
        <end position="95"/>
    </location>
</feature>